<sequence length="243" mass="27285">MLMVFERRQLSVIPFQLELYIHPPSPPDVVKIVKERKQERKKNISIVLYTKRTCSFGVFVPEARKTASMGKFGGAAVLPVYREEEDEDLFETSSSISGDSDDEAQFSDSEEAEAQEDQFAQQPARRMNSDSLYDLSSMKAQLPVKKGLSKYYDGKSQSFACMSEVRCLEDLRKKENPYKKIKSSKSYVALDGNQEACHIPGANSTSIAKKSGSSCANLMARNNTKSMLYRPPPIPVNKSGYHQ</sequence>
<dbReference type="PANTHER" id="PTHR33172:SF99">
    <property type="entry name" value="COLD INDUCED PROTEIN-LIKE"/>
    <property type="match status" value="1"/>
</dbReference>
<dbReference type="HOGENOM" id="CLU_082868_3_0_1"/>
<dbReference type="eggNOG" id="ENOG502SC1I">
    <property type="taxonomic scope" value="Eukaryota"/>
</dbReference>
<reference evidence="4" key="1">
    <citation type="submission" date="2013-08" db="EMBL/GenBank/DDBJ databases">
        <title>Oryza genome evolution.</title>
        <authorList>
            <person name="Wing R.A."/>
            <person name="Panaud O."/>
            <person name="Oliveira A.C."/>
        </authorList>
    </citation>
    <scope>NUCLEOTIDE SEQUENCE</scope>
</reference>
<keyword evidence="2" id="KW-0539">Nucleus</keyword>
<dbReference type="AlphaFoldDB" id="A0A0D9YER2"/>
<dbReference type="GO" id="GO:0005634">
    <property type="term" value="C:nucleus"/>
    <property type="evidence" value="ECO:0007669"/>
    <property type="project" value="UniProtKB-SubCell"/>
</dbReference>
<comment type="subcellular location">
    <subcellularLocation>
        <location evidence="1">Nucleus</location>
    </subcellularLocation>
</comment>
<dbReference type="InterPro" id="IPR051992">
    <property type="entry name" value="OxStress_Response_Reg"/>
</dbReference>
<accession>A0A0D9YER2</accession>
<name>A0A0D9YER2_9ORYZ</name>
<reference evidence="4" key="3">
    <citation type="submission" date="2018-05" db="EMBL/GenBank/DDBJ databases">
        <title>OgluRS3 (Oryza glumaepatula Reference Sequence Version 3).</title>
        <authorList>
            <person name="Zhang J."/>
            <person name="Kudrna D."/>
            <person name="Lee S."/>
            <person name="Talag J."/>
            <person name="Welchert J."/>
            <person name="Wing R.A."/>
        </authorList>
    </citation>
    <scope>NUCLEOTIDE SEQUENCE [LARGE SCALE GENOMIC DNA]</scope>
</reference>
<proteinExistence type="predicted"/>
<keyword evidence="5" id="KW-1185">Reference proteome</keyword>
<evidence type="ECO:0000256" key="3">
    <source>
        <dbReference type="SAM" id="MobiDB-lite"/>
    </source>
</evidence>
<evidence type="ECO:0000256" key="1">
    <source>
        <dbReference type="ARBA" id="ARBA00004123"/>
    </source>
</evidence>
<dbReference type="GO" id="GO:0006950">
    <property type="term" value="P:response to stress"/>
    <property type="evidence" value="ECO:0007669"/>
    <property type="project" value="UniProtKB-ARBA"/>
</dbReference>
<dbReference type="Proteomes" id="UP000026961">
    <property type="component" value="Chromosome 1"/>
</dbReference>
<evidence type="ECO:0000313" key="4">
    <source>
        <dbReference type="EnsemblPlants" id="OGLUM01G34420.1"/>
    </source>
</evidence>
<feature type="region of interest" description="Disordered" evidence="3">
    <location>
        <begin position="89"/>
        <end position="126"/>
    </location>
</feature>
<reference evidence="4" key="2">
    <citation type="submission" date="2015-04" db="UniProtKB">
        <authorList>
            <consortium name="EnsemblPlants"/>
        </authorList>
    </citation>
    <scope>IDENTIFICATION</scope>
</reference>
<organism evidence="4">
    <name type="scientific">Oryza glumipatula</name>
    <dbReference type="NCBI Taxonomy" id="40148"/>
    <lineage>
        <taxon>Eukaryota</taxon>
        <taxon>Viridiplantae</taxon>
        <taxon>Streptophyta</taxon>
        <taxon>Embryophyta</taxon>
        <taxon>Tracheophyta</taxon>
        <taxon>Spermatophyta</taxon>
        <taxon>Magnoliopsida</taxon>
        <taxon>Liliopsida</taxon>
        <taxon>Poales</taxon>
        <taxon>Poaceae</taxon>
        <taxon>BOP clade</taxon>
        <taxon>Oryzoideae</taxon>
        <taxon>Oryzeae</taxon>
        <taxon>Oryzinae</taxon>
        <taxon>Oryza</taxon>
    </lineage>
</organism>
<dbReference type="EnsemblPlants" id="OGLUM01G34420.1">
    <property type="protein sequence ID" value="OGLUM01G34420.1"/>
    <property type="gene ID" value="OGLUM01G34420"/>
</dbReference>
<evidence type="ECO:0000256" key="2">
    <source>
        <dbReference type="ARBA" id="ARBA00023242"/>
    </source>
</evidence>
<dbReference type="STRING" id="40148.A0A0D9YER2"/>
<evidence type="ECO:0000313" key="5">
    <source>
        <dbReference type="Proteomes" id="UP000026961"/>
    </source>
</evidence>
<dbReference type="PANTHER" id="PTHR33172">
    <property type="entry name" value="OS08G0516900 PROTEIN"/>
    <property type="match status" value="1"/>
</dbReference>
<protein>
    <submittedName>
        <fullName evidence="4">Uncharacterized protein</fullName>
    </submittedName>
</protein>
<dbReference type="Gramene" id="OGLUM01G34420.1">
    <property type="protein sequence ID" value="OGLUM01G34420.1"/>
    <property type="gene ID" value="OGLUM01G34420"/>
</dbReference>
<feature type="compositionally biased region" description="Acidic residues" evidence="3">
    <location>
        <begin position="99"/>
        <end position="116"/>
    </location>
</feature>